<accession>A0ABR4CLB8</accession>
<evidence type="ECO:0000313" key="3">
    <source>
        <dbReference type="Proteomes" id="UP001595075"/>
    </source>
</evidence>
<feature type="compositionally biased region" description="Basic and acidic residues" evidence="1">
    <location>
        <begin position="54"/>
        <end position="64"/>
    </location>
</feature>
<name>A0ABR4CLB8_9HELO</name>
<protein>
    <submittedName>
        <fullName evidence="2">Uncharacterized protein</fullName>
    </submittedName>
</protein>
<organism evidence="2 3">
    <name type="scientific">Oculimacula yallundae</name>
    <dbReference type="NCBI Taxonomy" id="86028"/>
    <lineage>
        <taxon>Eukaryota</taxon>
        <taxon>Fungi</taxon>
        <taxon>Dikarya</taxon>
        <taxon>Ascomycota</taxon>
        <taxon>Pezizomycotina</taxon>
        <taxon>Leotiomycetes</taxon>
        <taxon>Helotiales</taxon>
        <taxon>Ploettnerulaceae</taxon>
        <taxon>Oculimacula</taxon>
    </lineage>
</organism>
<comment type="caution">
    <text evidence="2">The sequence shown here is derived from an EMBL/GenBank/DDBJ whole genome shotgun (WGS) entry which is preliminary data.</text>
</comment>
<feature type="region of interest" description="Disordered" evidence="1">
    <location>
        <begin position="40"/>
        <end position="64"/>
    </location>
</feature>
<proteinExistence type="predicted"/>
<keyword evidence="3" id="KW-1185">Reference proteome</keyword>
<gene>
    <name evidence="2" type="ORF">VTL71DRAFT_14738</name>
</gene>
<sequence>MRLGSNFILETVEMIIGCKLKTLVTSCASVLGGYALSPELNVPGGAGSSATDVSRIKSRDRQEEKLPYKFDGANLKVAH</sequence>
<evidence type="ECO:0000256" key="1">
    <source>
        <dbReference type="SAM" id="MobiDB-lite"/>
    </source>
</evidence>
<dbReference type="Proteomes" id="UP001595075">
    <property type="component" value="Unassembled WGS sequence"/>
</dbReference>
<evidence type="ECO:0000313" key="2">
    <source>
        <dbReference type="EMBL" id="KAL2070058.1"/>
    </source>
</evidence>
<dbReference type="EMBL" id="JAZHXI010000007">
    <property type="protein sequence ID" value="KAL2070058.1"/>
    <property type="molecule type" value="Genomic_DNA"/>
</dbReference>
<reference evidence="2 3" key="1">
    <citation type="journal article" date="2024" name="Commun. Biol.">
        <title>Comparative genomic analysis of thermophilic fungi reveals convergent evolutionary adaptations and gene losses.</title>
        <authorList>
            <person name="Steindorff A.S."/>
            <person name="Aguilar-Pontes M.V."/>
            <person name="Robinson A.J."/>
            <person name="Andreopoulos B."/>
            <person name="LaButti K."/>
            <person name="Kuo A."/>
            <person name="Mondo S."/>
            <person name="Riley R."/>
            <person name="Otillar R."/>
            <person name="Haridas S."/>
            <person name="Lipzen A."/>
            <person name="Grimwood J."/>
            <person name="Schmutz J."/>
            <person name="Clum A."/>
            <person name="Reid I.D."/>
            <person name="Moisan M.C."/>
            <person name="Butler G."/>
            <person name="Nguyen T.T.M."/>
            <person name="Dewar K."/>
            <person name="Conant G."/>
            <person name="Drula E."/>
            <person name="Henrissat B."/>
            <person name="Hansel C."/>
            <person name="Singer S."/>
            <person name="Hutchinson M.I."/>
            <person name="de Vries R.P."/>
            <person name="Natvig D.O."/>
            <person name="Powell A.J."/>
            <person name="Tsang A."/>
            <person name="Grigoriev I.V."/>
        </authorList>
    </citation>
    <scope>NUCLEOTIDE SEQUENCE [LARGE SCALE GENOMIC DNA]</scope>
    <source>
        <strain evidence="2 3">CBS 494.80</strain>
    </source>
</reference>